<accession>D8QEM7</accession>
<protein>
    <submittedName>
        <fullName evidence="2">Uncharacterized protein</fullName>
    </submittedName>
</protein>
<dbReference type="InParanoid" id="D8QEM7"/>
<feature type="non-terminal residue" evidence="2">
    <location>
        <position position="236"/>
    </location>
</feature>
<gene>
    <name evidence="2" type="ORF">SCHCODRAFT_112311</name>
</gene>
<dbReference type="AlphaFoldDB" id="D8QEM7"/>
<reference evidence="2 3" key="1">
    <citation type="journal article" date="2010" name="Nat. Biotechnol.">
        <title>Genome sequence of the model mushroom Schizophyllum commune.</title>
        <authorList>
            <person name="Ohm R.A."/>
            <person name="de Jong J.F."/>
            <person name="Lugones L.G."/>
            <person name="Aerts A."/>
            <person name="Kothe E."/>
            <person name="Stajich J.E."/>
            <person name="de Vries R.P."/>
            <person name="Record E."/>
            <person name="Levasseur A."/>
            <person name="Baker S.E."/>
            <person name="Bartholomew K.A."/>
            <person name="Coutinho P.M."/>
            <person name="Erdmann S."/>
            <person name="Fowler T.J."/>
            <person name="Gathman A.C."/>
            <person name="Lombard V."/>
            <person name="Henrissat B."/>
            <person name="Knabe N."/>
            <person name="Kuees U."/>
            <person name="Lilly W.W."/>
            <person name="Lindquist E."/>
            <person name="Lucas S."/>
            <person name="Magnuson J.K."/>
            <person name="Piumi F."/>
            <person name="Raudaskoski M."/>
            <person name="Salamov A."/>
            <person name="Schmutz J."/>
            <person name="Schwarze F.W.M.R."/>
            <person name="vanKuyk P.A."/>
            <person name="Horton J.S."/>
            <person name="Grigoriev I.V."/>
            <person name="Woesten H.A.B."/>
        </authorList>
    </citation>
    <scope>NUCLEOTIDE SEQUENCE [LARGE SCALE GENOMIC DNA]</scope>
    <source>
        <strain evidence="3">H4-8 / FGSC 9210</strain>
    </source>
</reference>
<dbReference type="HOGENOM" id="CLU_1176006_0_0_1"/>
<organism evidence="3">
    <name type="scientific">Schizophyllum commune (strain H4-8 / FGSC 9210)</name>
    <name type="common">Split gill fungus</name>
    <dbReference type="NCBI Taxonomy" id="578458"/>
    <lineage>
        <taxon>Eukaryota</taxon>
        <taxon>Fungi</taxon>
        <taxon>Dikarya</taxon>
        <taxon>Basidiomycota</taxon>
        <taxon>Agaricomycotina</taxon>
        <taxon>Agaricomycetes</taxon>
        <taxon>Agaricomycetidae</taxon>
        <taxon>Agaricales</taxon>
        <taxon>Schizophyllaceae</taxon>
        <taxon>Schizophyllum</taxon>
    </lineage>
</organism>
<dbReference type="Proteomes" id="UP000007431">
    <property type="component" value="Unassembled WGS sequence"/>
</dbReference>
<evidence type="ECO:0000313" key="2">
    <source>
        <dbReference type="EMBL" id="EFI93877.1"/>
    </source>
</evidence>
<feature type="compositionally biased region" description="Low complexity" evidence="1">
    <location>
        <begin position="164"/>
        <end position="173"/>
    </location>
</feature>
<dbReference type="EMBL" id="GL377310">
    <property type="protein sequence ID" value="EFI93877.1"/>
    <property type="molecule type" value="Genomic_DNA"/>
</dbReference>
<sequence length="236" mass="26878">MNAFDEDGGVPAHLNEAALKALEEAPVPDVPGTGGDEDLETKWRETHPLLPNPKTGVWEGYRLKDVMDEFERAVDYALLGPGYRWPSQGIYRGRISLYLRDPRTKKIRPYTDAEIGDEFRRRRLIEQAIQRRTPKKIDVRALLESTYQKIHAYDHADSDEESGSESSAKSYASHPEKSWTTKELLNVVRTEILEEIDRQSYDDGSYSNPAFEDVDIPAVLDVIEDAVKRGTKKKSK</sequence>
<keyword evidence="3" id="KW-1185">Reference proteome</keyword>
<dbReference type="VEuPathDB" id="FungiDB:SCHCODRAFT_02691640"/>
<evidence type="ECO:0000313" key="3">
    <source>
        <dbReference type="Proteomes" id="UP000007431"/>
    </source>
</evidence>
<proteinExistence type="predicted"/>
<feature type="region of interest" description="Disordered" evidence="1">
    <location>
        <begin position="154"/>
        <end position="175"/>
    </location>
</feature>
<evidence type="ECO:0000256" key="1">
    <source>
        <dbReference type="SAM" id="MobiDB-lite"/>
    </source>
</evidence>
<name>D8QEM7_SCHCM</name>